<feature type="region of interest" description="Disordered" evidence="8">
    <location>
        <begin position="284"/>
        <end position="303"/>
    </location>
</feature>
<dbReference type="GO" id="GO:0016787">
    <property type="term" value="F:hydrolase activity"/>
    <property type="evidence" value="ECO:0007669"/>
    <property type="project" value="UniProtKB-KW"/>
</dbReference>
<reference evidence="10" key="1">
    <citation type="submission" date="2023-07" db="EMBL/GenBank/DDBJ databases">
        <title>draft genome sequence of fig (Ficus carica).</title>
        <authorList>
            <person name="Takahashi T."/>
            <person name="Nishimura K."/>
        </authorList>
    </citation>
    <scope>NUCLEOTIDE SEQUENCE</scope>
</reference>
<protein>
    <recommendedName>
        <fullName evidence="9">DDE Tnp4 domain-containing protein</fullName>
    </recommendedName>
</protein>
<organism evidence="10 11">
    <name type="scientific">Ficus carica</name>
    <name type="common">Common fig</name>
    <dbReference type="NCBI Taxonomy" id="3494"/>
    <lineage>
        <taxon>Eukaryota</taxon>
        <taxon>Viridiplantae</taxon>
        <taxon>Streptophyta</taxon>
        <taxon>Embryophyta</taxon>
        <taxon>Tracheophyta</taxon>
        <taxon>Spermatophyta</taxon>
        <taxon>Magnoliopsida</taxon>
        <taxon>eudicotyledons</taxon>
        <taxon>Gunneridae</taxon>
        <taxon>Pentapetalae</taxon>
        <taxon>rosids</taxon>
        <taxon>fabids</taxon>
        <taxon>Rosales</taxon>
        <taxon>Moraceae</taxon>
        <taxon>Ficeae</taxon>
        <taxon>Ficus</taxon>
    </lineage>
</organism>
<comment type="similarity">
    <text evidence="3">Belongs to the HARBI1 family.</text>
</comment>
<evidence type="ECO:0000256" key="5">
    <source>
        <dbReference type="ARBA" id="ARBA00022723"/>
    </source>
</evidence>
<evidence type="ECO:0000256" key="1">
    <source>
        <dbReference type="ARBA" id="ARBA00001968"/>
    </source>
</evidence>
<accession>A0AA88A571</accession>
<keyword evidence="5" id="KW-0479">Metal-binding</keyword>
<dbReference type="Pfam" id="PF13359">
    <property type="entry name" value="DDE_Tnp_4"/>
    <property type="match status" value="1"/>
</dbReference>
<evidence type="ECO:0000313" key="11">
    <source>
        <dbReference type="Proteomes" id="UP001187192"/>
    </source>
</evidence>
<dbReference type="EMBL" id="BTGU01000028">
    <property type="protein sequence ID" value="GMN48348.1"/>
    <property type="molecule type" value="Genomic_DNA"/>
</dbReference>
<evidence type="ECO:0000256" key="8">
    <source>
        <dbReference type="SAM" id="MobiDB-lite"/>
    </source>
</evidence>
<evidence type="ECO:0000259" key="9">
    <source>
        <dbReference type="Pfam" id="PF13359"/>
    </source>
</evidence>
<evidence type="ECO:0000313" key="10">
    <source>
        <dbReference type="EMBL" id="GMN48348.1"/>
    </source>
</evidence>
<feature type="domain" description="DDE Tnp4" evidence="9">
    <location>
        <begin position="86"/>
        <end position="247"/>
    </location>
</feature>
<feature type="compositionally biased region" description="Low complexity" evidence="8">
    <location>
        <begin position="19"/>
        <end position="31"/>
    </location>
</feature>
<sequence>MNEYSSASDDEQNDVYSDNESSNHNSSNHNSTLIRAVVAMTASRRNRRRQPQPMHNSTLTGSMRVEELLNGCAEIIQGMISCMGAIDGTHVPCVPRRENTDAWINHKEYHSQNILTACSFDMKFTYTLAGYEGSCRDARMLEEAIAFHGFPIPPPGKFCLVDSGYVNKDCFLSPYRRETYHLPKFRRRRARLGNRREVFNYTHSSLRNCIERTFGVWKARFKILKGINSYPMDKQVMIPVACAVVHNFIRMVQVGDPILEEYVADCVPVGGDVDVNADYVFHDGIDGTDPSTGPQQHDSSREAMNQMRDHIADDMWERYQASPWYKQA</sequence>
<evidence type="ECO:0000256" key="4">
    <source>
        <dbReference type="ARBA" id="ARBA00022722"/>
    </source>
</evidence>
<dbReference type="InterPro" id="IPR027806">
    <property type="entry name" value="HARBI1_dom"/>
</dbReference>
<evidence type="ECO:0000256" key="2">
    <source>
        <dbReference type="ARBA" id="ARBA00004123"/>
    </source>
</evidence>
<comment type="subcellular location">
    <subcellularLocation>
        <location evidence="2">Nucleus</location>
    </subcellularLocation>
</comment>
<evidence type="ECO:0000256" key="6">
    <source>
        <dbReference type="ARBA" id="ARBA00022801"/>
    </source>
</evidence>
<keyword evidence="6" id="KW-0378">Hydrolase</keyword>
<evidence type="ECO:0000256" key="3">
    <source>
        <dbReference type="ARBA" id="ARBA00006958"/>
    </source>
</evidence>
<gene>
    <name evidence="10" type="ORF">TIFTF001_017520</name>
</gene>
<dbReference type="GO" id="GO:0004518">
    <property type="term" value="F:nuclease activity"/>
    <property type="evidence" value="ECO:0007669"/>
    <property type="project" value="UniProtKB-KW"/>
</dbReference>
<keyword evidence="11" id="KW-1185">Reference proteome</keyword>
<comment type="cofactor">
    <cofactor evidence="1">
        <name>a divalent metal cation</name>
        <dbReference type="ChEBI" id="CHEBI:60240"/>
    </cofactor>
</comment>
<keyword evidence="7" id="KW-0539">Nucleus</keyword>
<dbReference type="PANTHER" id="PTHR22930">
    <property type="match status" value="1"/>
</dbReference>
<evidence type="ECO:0000256" key="7">
    <source>
        <dbReference type="ARBA" id="ARBA00023242"/>
    </source>
</evidence>
<dbReference type="PANTHER" id="PTHR22930:SF221">
    <property type="entry name" value="NUCLEASE HARBI1"/>
    <property type="match status" value="1"/>
</dbReference>
<comment type="caution">
    <text evidence="10">The sequence shown here is derived from an EMBL/GenBank/DDBJ whole genome shotgun (WGS) entry which is preliminary data.</text>
</comment>
<dbReference type="GO" id="GO:0005634">
    <property type="term" value="C:nucleus"/>
    <property type="evidence" value="ECO:0007669"/>
    <property type="project" value="UniProtKB-SubCell"/>
</dbReference>
<feature type="region of interest" description="Disordered" evidence="8">
    <location>
        <begin position="1"/>
        <end position="32"/>
    </location>
</feature>
<dbReference type="AlphaFoldDB" id="A0AA88A571"/>
<dbReference type="Proteomes" id="UP001187192">
    <property type="component" value="Unassembled WGS sequence"/>
</dbReference>
<dbReference type="GO" id="GO:0046872">
    <property type="term" value="F:metal ion binding"/>
    <property type="evidence" value="ECO:0007669"/>
    <property type="project" value="UniProtKB-KW"/>
</dbReference>
<name>A0AA88A571_FICCA</name>
<proteinExistence type="inferred from homology"/>
<keyword evidence="4" id="KW-0540">Nuclease</keyword>
<dbReference type="InterPro" id="IPR045249">
    <property type="entry name" value="HARBI1-like"/>
</dbReference>